<evidence type="ECO:0000256" key="1">
    <source>
        <dbReference type="ARBA" id="ARBA00022737"/>
    </source>
</evidence>
<keyword evidence="2" id="KW-0040">ANK repeat</keyword>
<dbReference type="Gene3D" id="1.25.40.20">
    <property type="entry name" value="Ankyrin repeat-containing domain"/>
    <property type="match status" value="1"/>
</dbReference>
<feature type="signal peptide" evidence="3">
    <location>
        <begin position="1"/>
        <end position="19"/>
    </location>
</feature>
<name>A0A1P8WS04_9PLAN</name>
<dbReference type="PANTHER" id="PTHR24193:SF121">
    <property type="entry name" value="ADA2A-CONTAINING COMPLEX COMPONENT 3, ISOFORM D"/>
    <property type="match status" value="1"/>
</dbReference>
<feature type="chain" id="PRO_5013066248" evidence="3">
    <location>
        <begin position="20"/>
        <end position="317"/>
    </location>
</feature>
<dbReference type="KEGG" id="fmr:Fuma_06509"/>
<dbReference type="SMART" id="SM00248">
    <property type="entry name" value="ANK"/>
    <property type="match status" value="4"/>
</dbReference>
<dbReference type="InterPro" id="IPR036770">
    <property type="entry name" value="Ankyrin_rpt-contain_sf"/>
</dbReference>
<accession>A0A1P8WS04</accession>
<dbReference type="EMBL" id="CP017641">
    <property type="protein sequence ID" value="APZ96835.1"/>
    <property type="molecule type" value="Genomic_DNA"/>
</dbReference>
<dbReference type="RefSeq" id="WP_158521206.1">
    <property type="nucleotide sequence ID" value="NZ_CP017641.1"/>
</dbReference>
<dbReference type="InterPro" id="IPR002110">
    <property type="entry name" value="Ankyrin_rpt"/>
</dbReference>
<dbReference type="OrthoDB" id="275927at2"/>
<dbReference type="Proteomes" id="UP000187735">
    <property type="component" value="Chromosome"/>
</dbReference>
<dbReference type="GO" id="GO:0000976">
    <property type="term" value="F:transcription cis-regulatory region binding"/>
    <property type="evidence" value="ECO:0007669"/>
    <property type="project" value="TreeGrafter"/>
</dbReference>
<organism evidence="4 5">
    <name type="scientific">Fuerstiella marisgermanici</name>
    <dbReference type="NCBI Taxonomy" id="1891926"/>
    <lineage>
        <taxon>Bacteria</taxon>
        <taxon>Pseudomonadati</taxon>
        <taxon>Planctomycetota</taxon>
        <taxon>Planctomycetia</taxon>
        <taxon>Planctomycetales</taxon>
        <taxon>Planctomycetaceae</taxon>
        <taxon>Fuerstiella</taxon>
    </lineage>
</organism>
<keyword evidence="5" id="KW-1185">Reference proteome</keyword>
<evidence type="ECO:0000256" key="2">
    <source>
        <dbReference type="ARBA" id="ARBA00023043"/>
    </source>
</evidence>
<reference evidence="4 5" key="1">
    <citation type="journal article" date="2016" name="Front. Microbiol.">
        <title>Fuerstia marisgermanicae gen. nov., sp. nov., an Unusual Member of the Phylum Planctomycetes from the German Wadden Sea.</title>
        <authorList>
            <person name="Kohn T."/>
            <person name="Heuer A."/>
            <person name="Jogler M."/>
            <person name="Vollmers J."/>
            <person name="Boedeker C."/>
            <person name="Bunk B."/>
            <person name="Rast P."/>
            <person name="Borchert D."/>
            <person name="Glockner I."/>
            <person name="Freese H.M."/>
            <person name="Klenk H.P."/>
            <person name="Overmann J."/>
            <person name="Kaster A.K."/>
            <person name="Rohde M."/>
            <person name="Wiegand S."/>
            <person name="Jogler C."/>
        </authorList>
    </citation>
    <scope>NUCLEOTIDE SEQUENCE [LARGE SCALE GENOMIC DNA]</scope>
    <source>
        <strain evidence="4 5">NH11</strain>
    </source>
</reference>
<proteinExistence type="predicted"/>
<keyword evidence="3" id="KW-0732">Signal</keyword>
<gene>
    <name evidence="4" type="ORF">Fuma_06509</name>
</gene>
<protein>
    <submittedName>
        <fullName evidence="4">Ankyrin repeat protein</fullName>
    </submittedName>
</protein>
<dbReference type="InterPro" id="IPR050663">
    <property type="entry name" value="Ankyrin-SOCS_Box"/>
</dbReference>
<sequence precursor="true">MCCQRIVSMLLTTAMFCLFGCNKGGFVLSPTAPKSWHTKMGWKATEYFDDPQVVALCEAIEKNDIQEIDRLIAAGADVNAKGKGNMTPLLWAFPDNQIKRFKHLLKRGANPNVIFESDFGVPSGFHAGDSVTHMSAGTAFPGYFEAVMEHGGDPELIDEKTGNSLLFEVISSGVGDTKHRVRILIEKGADLNRKSFGGVTPSMAAVTRFAQFDIALLLLKAGADSDVYQDRSNQQLIHHVDRIEEKLKLLSPEQRKSYRELVKWMKEHGKDFAKARRDRERWREWGSGSIADYRKKIDQEIAERIAKEKADAENDAD</sequence>
<keyword evidence="1" id="KW-0677">Repeat</keyword>
<dbReference type="SUPFAM" id="SSF48403">
    <property type="entry name" value="Ankyrin repeat"/>
    <property type="match status" value="1"/>
</dbReference>
<dbReference type="PANTHER" id="PTHR24193">
    <property type="entry name" value="ANKYRIN REPEAT PROTEIN"/>
    <property type="match status" value="1"/>
</dbReference>
<evidence type="ECO:0000313" key="4">
    <source>
        <dbReference type="EMBL" id="APZ96835.1"/>
    </source>
</evidence>
<dbReference type="STRING" id="1891926.Fuma_06509"/>
<dbReference type="AlphaFoldDB" id="A0A1P8WS04"/>
<dbReference type="GO" id="GO:0045944">
    <property type="term" value="P:positive regulation of transcription by RNA polymerase II"/>
    <property type="evidence" value="ECO:0007669"/>
    <property type="project" value="TreeGrafter"/>
</dbReference>
<evidence type="ECO:0000256" key="3">
    <source>
        <dbReference type="SAM" id="SignalP"/>
    </source>
</evidence>
<evidence type="ECO:0000313" key="5">
    <source>
        <dbReference type="Proteomes" id="UP000187735"/>
    </source>
</evidence>